<name>A0ABW8C405_9ACTN</name>
<organism evidence="3 4">
    <name type="scientific">Streptomyces fildesensis</name>
    <dbReference type="NCBI Taxonomy" id="375757"/>
    <lineage>
        <taxon>Bacteria</taxon>
        <taxon>Bacillati</taxon>
        <taxon>Actinomycetota</taxon>
        <taxon>Actinomycetes</taxon>
        <taxon>Kitasatosporales</taxon>
        <taxon>Streptomycetaceae</taxon>
        <taxon>Streptomyces</taxon>
    </lineage>
</organism>
<comment type="caution">
    <text evidence="3">The sequence shown here is derived from an EMBL/GenBank/DDBJ whole genome shotgun (WGS) entry which is preliminary data.</text>
</comment>
<feature type="transmembrane region" description="Helical" evidence="2">
    <location>
        <begin position="241"/>
        <end position="260"/>
    </location>
</feature>
<keyword evidence="2" id="KW-1133">Transmembrane helix</keyword>
<feature type="region of interest" description="Disordered" evidence="1">
    <location>
        <begin position="1"/>
        <end position="47"/>
    </location>
</feature>
<feature type="compositionally biased region" description="Low complexity" evidence="1">
    <location>
        <begin position="13"/>
        <end position="26"/>
    </location>
</feature>
<sequence>MTTSQAPPVQRVSATEAPRAAPAGGPAAPPTPPPRARRSPARRPRLPLTGPVRLVVSAVIAVAALAALCAAAVLGAVDVRGDASDLRTAVSQRAAVAAELRFALADLDAQRANSLVPGHSALQPDVEVGNRLLALITAQQRRTEVSGLLRQLGADPAQGDRVRSLLDALGRYDDASARSSYVDETQPNRPAGSPPHAAVALSSEAADVLRNQLLPVAAELSEAYAQQAAHLESETRDSANWSAGLVGVLGVLTLGFLLWWQRDLARRYQRVFNPALVAASVAALVVTLAGALSFASAASEVGAAGREGLRPWSRLAEARAVAADAAATQSRWLVHDTDSAGYQRERFDTLTRRLDVLLAPESYATTEERPAYQDVLTRYGHFRADDRKLRDLRAAGRLDEAVTVLTEVGRGQVAFDFWDFATTLDALADHQMSDFELHTGRARSALAGWPAVPAGALAAAAVLVLVGVRPRLAEYR</sequence>
<protein>
    <recommendedName>
        <fullName evidence="5">DUF4239 domain-containing protein</fullName>
    </recommendedName>
</protein>
<reference evidence="3 4" key="1">
    <citation type="submission" date="2024-10" db="EMBL/GenBank/DDBJ databases">
        <title>The Natural Products Discovery Center: Release of the First 8490 Sequenced Strains for Exploring Actinobacteria Biosynthetic Diversity.</title>
        <authorList>
            <person name="Kalkreuter E."/>
            <person name="Kautsar S.A."/>
            <person name="Yang D."/>
            <person name="Bader C.D."/>
            <person name="Teijaro C.N."/>
            <person name="Fluegel L."/>
            <person name="Davis C.M."/>
            <person name="Simpson J.R."/>
            <person name="Lauterbach L."/>
            <person name="Steele A.D."/>
            <person name="Gui C."/>
            <person name="Meng S."/>
            <person name="Li G."/>
            <person name="Viehrig K."/>
            <person name="Ye F."/>
            <person name="Su P."/>
            <person name="Kiefer A.F."/>
            <person name="Nichols A."/>
            <person name="Cepeda A.J."/>
            <person name="Yan W."/>
            <person name="Fan B."/>
            <person name="Jiang Y."/>
            <person name="Adhikari A."/>
            <person name="Zheng C.-J."/>
            <person name="Schuster L."/>
            <person name="Cowan T.M."/>
            <person name="Smanski M.J."/>
            <person name="Chevrette M.G."/>
            <person name="De Carvalho L.P.S."/>
            <person name="Shen B."/>
        </authorList>
    </citation>
    <scope>NUCLEOTIDE SEQUENCE [LARGE SCALE GENOMIC DNA]</scope>
    <source>
        <strain evidence="3 4">NPDC053399</strain>
    </source>
</reference>
<proteinExistence type="predicted"/>
<feature type="transmembrane region" description="Helical" evidence="2">
    <location>
        <begin position="272"/>
        <end position="295"/>
    </location>
</feature>
<dbReference type="RefSeq" id="WP_399647310.1">
    <property type="nucleotide sequence ID" value="NZ_JBITYG010000003.1"/>
</dbReference>
<dbReference type="Proteomes" id="UP001614394">
    <property type="component" value="Unassembled WGS sequence"/>
</dbReference>
<evidence type="ECO:0000313" key="3">
    <source>
        <dbReference type="EMBL" id="MFI9101152.1"/>
    </source>
</evidence>
<dbReference type="EMBL" id="JBITYG010000003">
    <property type="protein sequence ID" value="MFI9101152.1"/>
    <property type="molecule type" value="Genomic_DNA"/>
</dbReference>
<evidence type="ECO:0000256" key="1">
    <source>
        <dbReference type="SAM" id="MobiDB-lite"/>
    </source>
</evidence>
<gene>
    <name evidence="3" type="ORF">ACIGXA_11570</name>
</gene>
<keyword evidence="4" id="KW-1185">Reference proteome</keyword>
<feature type="region of interest" description="Disordered" evidence="1">
    <location>
        <begin position="177"/>
        <end position="197"/>
    </location>
</feature>
<feature type="transmembrane region" description="Helical" evidence="2">
    <location>
        <begin position="447"/>
        <end position="468"/>
    </location>
</feature>
<feature type="compositionally biased region" description="Basic residues" evidence="1">
    <location>
        <begin position="35"/>
        <end position="45"/>
    </location>
</feature>
<evidence type="ECO:0008006" key="5">
    <source>
        <dbReference type="Google" id="ProtNLM"/>
    </source>
</evidence>
<accession>A0ABW8C405</accession>
<feature type="transmembrane region" description="Helical" evidence="2">
    <location>
        <begin position="52"/>
        <end position="77"/>
    </location>
</feature>
<evidence type="ECO:0000313" key="4">
    <source>
        <dbReference type="Proteomes" id="UP001614394"/>
    </source>
</evidence>
<feature type="compositionally biased region" description="Polar residues" evidence="1">
    <location>
        <begin position="177"/>
        <end position="188"/>
    </location>
</feature>
<keyword evidence="2" id="KW-0472">Membrane</keyword>
<keyword evidence="2" id="KW-0812">Transmembrane</keyword>
<evidence type="ECO:0000256" key="2">
    <source>
        <dbReference type="SAM" id="Phobius"/>
    </source>
</evidence>